<dbReference type="EMBL" id="UOEH01000268">
    <property type="protein sequence ID" value="VAV99198.1"/>
    <property type="molecule type" value="Genomic_DNA"/>
</dbReference>
<dbReference type="GO" id="GO:0016987">
    <property type="term" value="F:sigma factor activity"/>
    <property type="evidence" value="ECO:0007669"/>
    <property type="project" value="UniProtKB-KW"/>
</dbReference>
<evidence type="ECO:0000256" key="3">
    <source>
        <dbReference type="ARBA" id="ARBA00023082"/>
    </source>
</evidence>
<protein>
    <submittedName>
        <fullName evidence="7">Uncharacterized protein</fullName>
    </submittedName>
</protein>
<feature type="domain" description="RNA polymerase sigma-70 region 2" evidence="5">
    <location>
        <begin position="18"/>
        <end position="81"/>
    </location>
</feature>
<gene>
    <name evidence="7" type="ORF">MNBD_ALPHA05-1699</name>
</gene>
<evidence type="ECO:0000256" key="1">
    <source>
        <dbReference type="ARBA" id="ARBA00010641"/>
    </source>
</evidence>
<dbReference type="Pfam" id="PF04542">
    <property type="entry name" value="Sigma70_r2"/>
    <property type="match status" value="1"/>
</dbReference>
<name>A0A3B0SEN9_9ZZZZ</name>
<sequence length="174" mass="19957">MKRPVQAYQRDRRFGGVIKQYAPQLHHFLSSRLNSETEAQDLAQEAYLRLTRVARPELIRSPEAYLFRIASNLANERLLKRAQDPAFVPLDGLEQAGEDGDGAAFEGSLDQRAEIVRLEEILDEMPPLYRAVLLLRKRDGYSHAEIAEKLNIAPSTVHTYLKRALKQCRARWSE</sequence>
<comment type="similarity">
    <text evidence="1">Belongs to the sigma-70 factor family. ECF subfamily.</text>
</comment>
<dbReference type="InterPro" id="IPR013324">
    <property type="entry name" value="RNA_pol_sigma_r3/r4-like"/>
</dbReference>
<feature type="domain" description="RNA polymerase sigma factor 70 region 4 type 2" evidence="6">
    <location>
        <begin position="117"/>
        <end position="168"/>
    </location>
</feature>
<proteinExistence type="inferred from homology"/>
<reference evidence="7" key="1">
    <citation type="submission" date="2018-06" db="EMBL/GenBank/DDBJ databases">
        <authorList>
            <person name="Zhirakovskaya E."/>
        </authorList>
    </citation>
    <scope>NUCLEOTIDE SEQUENCE</scope>
</reference>
<dbReference type="InterPro" id="IPR013249">
    <property type="entry name" value="RNA_pol_sigma70_r4_t2"/>
</dbReference>
<dbReference type="GO" id="GO:0006352">
    <property type="term" value="P:DNA-templated transcription initiation"/>
    <property type="evidence" value="ECO:0007669"/>
    <property type="project" value="InterPro"/>
</dbReference>
<dbReference type="Pfam" id="PF08281">
    <property type="entry name" value="Sigma70_r4_2"/>
    <property type="match status" value="1"/>
</dbReference>
<keyword evidence="3" id="KW-0731">Sigma factor</keyword>
<dbReference type="GO" id="GO:0003677">
    <property type="term" value="F:DNA binding"/>
    <property type="evidence" value="ECO:0007669"/>
    <property type="project" value="InterPro"/>
</dbReference>
<dbReference type="InterPro" id="IPR007627">
    <property type="entry name" value="RNA_pol_sigma70_r2"/>
</dbReference>
<evidence type="ECO:0000259" key="5">
    <source>
        <dbReference type="Pfam" id="PF04542"/>
    </source>
</evidence>
<dbReference type="PANTHER" id="PTHR43133">
    <property type="entry name" value="RNA POLYMERASE ECF-TYPE SIGMA FACTO"/>
    <property type="match status" value="1"/>
</dbReference>
<dbReference type="InterPro" id="IPR014284">
    <property type="entry name" value="RNA_pol_sigma-70_dom"/>
</dbReference>
<evidence type="ECO:0000259" key="6">
    <source>
        <dbReference type="Pfam" id="PF08281"/>
    </source>
</evidence>
<evidence type="ECO:0000256" key="4">
    <source>
        <dbReference type="ARBA" id="ARBA00023163"/>
    </source>
</evidence>
<evidence type="ECO:0000313" key="7">
    <source>
        <dbReference type="EMBL" id="VAV99198.1"/>
    </source>
</evidence>
<keyword evidence="4" id="KW-0804">Transcription</keyword>
<dbReference type="Gene3D" id="1.10.10.10">
    <property type="entry name" value="Winged helix-like DNA-binding domain superfamily/Winged helix DNA-binding domain"/>
    <property type="match status" value="1"/>
</dbReference>
<dbReference type="InterPro" id="IPR036388">
    <property type="entry name" value="WH-like_DNA-bd_sf"/>
</dbReference>
<dbReference type="PANTHER" id="PTHR43133:SF63">
    <property type="entry name" value="RNA POLYMERASE SIGMA FACTOR FECI-RELATED"/>
    <property type="match status" value="1"/>
</dbReference>
<dbReference type="SUPFAM" id="SSF88659">
    <property type="entry name" value="Sigma3 and sigma4 domains of RNA polymerase sigma factors"/>
    <property type="match status" value="1"/>
</dbReference>
<accession>A0A3B0SEN9</accession>
<dbReference type="CDD" id="cd06171">
    <property type="entry name" value="Sigma70_r4"/>
    <property type="match status" value="1"/>
</dbReference>
<dbReference type="AlphaFoldDB" id="A0A3B0SEN9"/>
<keyword evidence="2" id="KW-0805">Transcription regulation</keyword>
<dbReference type="Gene3D" id="1.10.1740.10">
    <property type="match status" value="1"/>
</dbReference>
<evidence type="ECO:0000256" key="2">
    <source>
        <dbReference type="ARBA" id="ARBA00023015"/>
    </source>
</evidence>
<organism evidence="7">
    <name type="scientific">hydrothermal vent metagenome</name>
    <dbReference type="NCBI Taxonomy" id="652676"/>
    <lineage>
        <taxon>unclassified sequences</taxon>
        <taxon>metagenomes</taxon>
        <taxon>ecological metagenomes</taxon>
    </lineage>
</organism>
<dbReference type="InterPro" id="IPR039425">
    <property type="entry name" value="RNA_pol_sigma-70-like"/>
</dbReference>
<dbReference type="InterPro" id="IPR013325">
    <property type="entry name" value="RNA_pol_sigma_r2"/>
</dbReference>
<dbReference type="SUPFAM" id="SSF88946">
    <property type="entry name" value="Sigma2 domain of RNA polymerase sigma factors"/>
    <property type="match status" value="1"/>
</dbReference>
<dbReference type="NCBIfam" id="TIGR02937">
    <property type="entry name" value="sigma70-ECF"/>
    <property type="match status" value="1"/>
</dbReference>